<proteinExistence type="predicted"/>
<dbReference type="AlphaFoldDB" id="A0A318RVB8"/>
<evidence type="ECO:0000313" key="2">
    <source>
        <dbReference type="Proteomes" id="UP000247591"/>
    </source>
</evidence>
<gene>
    <name evidence="1" type="ORF">DFR67_11663</name>
</gene>
<accession>A0A318RVB8</accession>
<reference evidence="1 2" key="1">
    <citation type="submission" date="2018-06" db="EMBL/GenBank/DDBJ databases">
        <title>Genomic Encyclopedia of Type Strains, Phase IV (KMG-IV): sequencing the most valuable type-strain genomes for metagenomic binning, comparative biology and taxonomic classification.</title>
        <authorList>
            <person name="Goeker M."/>
        </authorList>
    </citation>
    <scope>NUCLEOTIDE SEQUENCE [LARGE SCALE GENOMIC DNA]</scope>
    <source>
        <strain evidence="1 2">DSM 45521</strain>
    </source>
</reference>
<comment type="caution">
    <text evidence="1">The sequence shown here is derived from an EMBL/GenBank/DDBJ whole genome shotgun (WGS) entry which is preliminary data.</text>
</comment>
<dbReference type="Proteomes" id="UP000247591">
    <property type="component" value="Unassembled WGS sequence"/>
</dbReference>
<evidence type="ECO:0000313" key="1">
    <source>
        <dbReference type="EMBL" id="PYE13509.1"/>
    </source>
</evidence>
<dbReference type="EMBL" id="QJSP01000016">
    <property type="protein sequence ID" value="PYE13509.1"/>
    <property type="molecule type" value="Genomic_DNA"/>
</dbReference>
<dbReference type="RefSeq" id="WP_211325144.1">
    <property type="nucleotide sequence ID" value="NZ_QJSP01000016.1"/>
</dbReference>
<name>A0A318RVB8_WILLI</name>
<sequence length="97" mass="10446">MPQRHKGDRDQVTVRPLKQLGVNEVADRAGYSASQYVADFLAIALGHPELVAGPDKKKGQPSSALPGMPSEQELRAIQEQLDRRGRADAGQEVVTAA</sequence>
<keyword evidence="2" id="KW-1185">Reference proteome</keyword>
<organism evidence="1 2">
    <name type="scientific">Williamsia limnetica</name>
    <dbReference type="NCBI Taxonomy" id="882452"/>
    <lineage>
        <taxon>Bacteria</taxon>
        <taxon>Bacillati</taxon>
        <taxon>Actinomycetota</taxon>
        <taxon>Actinomycetes</taxon>
        <taxon>Mycobacteriales</taxon>
        <taxon>Nocardiaceae</taxon>
        <taxon>Williamsia</taxon>
    </lineage>
</organism>
<protein>
    <submittedName>
        <fullName evidence="1">Uncharacterized protein</fullName>
    </submittedName>
</protein>